<accession>A0ABU9GP87</accession>
<comment type="caution">
    <text evidence="2">The sequence shown here is derived from an EMBL/GenBank/DDBJ whole genome shotgun (WGS) entry which is preliminary data.</text>
</comment>
<reference evidence="2 3" key="1">
    <citation type="submission" date="2024-02" db="EMBL/GenBank/DDBJ databases">
        <title>Bacteria isolated from the canopy kelp, Nereocystis luetkeana.</title>
        <authorList>
            <person name="Pfister C.A."/>
            <person name="Younker I.T."/>
            <person name="Light S.H."/>
        </authorList>
    </citation>
    <scope>NUCLEOTIDE SEQUENCE [LARGE SCALE GENOMIC DNA]</scope>
    <source>
        <strain evidence="2 3">TI.1.05</strain>
    </source>
</reference>
<dbReference type="EMBL" id="JBAKAZ010000015">
    <property type="protein sequence ID" value="MEL0629126.1"/>
    <property type="molecule type" value="Genomic_DNA"/>
</dbReference>
<keyword evidence="3" id="KW-1185">Reference proteome</keyword>
<dbReference type="PANTHER" id="PTHR12151">
    <property type="entry name" value="ELECTRON TRANSPORT PROTIN SCO1/SENC FAMILY MEMBER"/>
    <property type="match status" value="1"/>
</dbReference>
<dbReference type="InterPro" id="IPR036249">
    <property type="entry name" value="Thioredoxin-like_sf"/>
</dbReference>
<protein>
    <submittedName>
        <fullName evidence="2">SCO family protein</fullName>
    </submittedName>
</protein>
<dbReference type="Proteomes" id="UP001369082">
    <property type="component" value="Unassembled WGS sequence"/>
</dbReference>
<organism evidence="2 3">
    <name type="scientific">Psychromonas aquatilis</name>
    <dbReference type="NCBI Taxonomy" id="2005072"/>
    <lineage>
        <taxon>Bacteria</taxon>
        <taxon>Pseudomonadati</taxon>
        <taxon>Pseudomonadota</taxon>
        <taxon>Gammaproteobacteria</taxon>
        <taxon>Alteromonadales</taxon>
        <taxon>Psychromonadaceae</taxon>
        <taxon>Psychromonas</taxon>
    </lineage>
</organism>
<evidence type="ECO:0000313" key="3">
    <source>
        <dbReference type="Proteomes" id="UP001369082"/>
    </source>
</evidence>
<dbReference type="SUPFAM" id="SSF52833">
    <property type="entry name" value="Thioredoxin-like"/>
    <property type="match status" value="1"/>
</dbReference>
<sequence>MKSLIIFICSVAMVMFFALGCFKGADVSDANYSALQRVNKSLVLTQPPTSLPDFSFEKAGKVAFTNESLLGKWTILFVGYTYCPDICPTTLAHLDHVYPELTNDDKTTTQVVFVSVDPNRDKAEQLADYVNYFNANFIGVTSTHKQLWPFVTQLGLSYSIVEEGDTDDDLYLIDHSASIILINPKGEFHATFKSEVNAQGINNVDMDKMAIDIKDIQDNYNPSSSD</sequence>
<evidence type="ECO:0000256" key="1">
    <source>
        <dbReference type="ARBA" id="ARBA00010996"/>
    </source>
</evidence>
<evidence type="ECO:0000313" key="2">
    <source>
        <dbReference type="EMBL" id="MEL0629126.1"/>
    </source>
</evidence>
<gene>
    <name evidence="2" type="ORF">V6256_05855</name>
</gene>
<dbReference type="Pfam" id="PF02630">
    <property type="entry name" value="SCO1-SenC"/>
    <property type="match status" value="1"/>
</dbReference>
<dbReference type="PANTHER" id="PTHR12151:SF25">
    <property type="entry name" value="LINALOOL DEHYDRATASE_ISOMERASE DOMAIN-CONTAINING PROTEIN"/>
    <property type="match status" value="1"/>
</dbReference>
<comment type="similarity">
    <text evidence="1">Belongs to the SCO1/2 family.</text>
</comment>
<dbReference type="RefSeq" id="WP_341597138.1">
    <property type="nucleotide sequence ID" value="NZ_JBAKAZ010000015.1"/>
</dbReference>
<proteinExistence type="inferred from homology"/>
<dbReference type="CDD" id="cd02968">
    <property type="entry name" value="SCO"/>
    <property type="match status" value="1"/>
</dbReference>
<dbReference type="InterPro" id="IPR003782">
    <property type="entry name" value="SCO1/SenC"/>
</dbReference>
<dbReference type="Gene3D" id="3.40.30.10">
    <property type="entry name" value="Glutaredoxin"/>
    <property type="match status" value="1"/>
</dbReference>
<dbReference type="PROSITE" id="PS51257">
    <property type="entry name" value="PROKAR_LIPOPROTEIN"/>
    <property type="match status" value="1"/>
</dbReference>
<name>A0ABU9GP87_9GAMM</name>